<evidence type="ECO:0000313" key="3">
    <source>
        <dbReference type="Proteomes" id="UP001499938"/>
    </source>
</evidence>
<dbReference type="PANTHER" id="PTHR47396:SF1">
    <property type="entry name" value="ATP-DEPENDENT HELICASE IRC3-RELATED"/>
    <property type="match status" value="1"/>
</dbReference>
<keyword evidence="3" id="KW-1185">Reference proteome</keyword>
<dbReference type="RefSeq" id="WP_344087409.1">
    <property type="nucleotide sequence ID" value="NZ_BAAAPO010000046.1"/>
</dbReference>
<dbReference type="SUPFAM" id="SSF52540">
    <property type="entry name" value="P-loop containing nucleoside triphosphate hydrolases"/>
    <property type="match status" value="2"/>
</dbReference>
<evidence type="ECO:0000313" key="2">
    <source>
        <dbReference type="EMBL" id="GAA1804844.1"/>
    </source>
</evidence>
<gene>
    <name evidence="2" type="ORF">GCM10009811_30580</name>
</gene>
<protein>
    <submittedName>
        <fullName evidence="2">Type I restriction-modification enzyme R subunit C-terminal domain-containing protein</fullName>
    </submittedName>
</protein>
<dbReference type="Proteomes" id="UP001499938">
    <property type="component" value="Unassembled WGS sequence"/>
</dbReference>
<reference evidence="3" key="1">
    <citation type="journal article" date="2019" name="Int. J. Syst. Evol. Microbiol.">
        <title>The Global Catalogue of Microorganisms (GCM) 10K type strain sequencing project: providing services to taxonomists for standard genome sequencing and annotation.</title>
        <authorList>
            <consortium name="The Broad Institute Genomics Platform"/>
            <consortium name="The Broad Institute Genome Sequencing Center for Infectious Disease"/>
            <person name="Wu L."/>
            <person name="Ma J."/>
        </authorList>
    </citation>
    <scope>NUCLEOTIDE SEQUENCE [LARGE SCALE GENOMIC DNA]</scope>
    <source>
        <strain evidence="3">JCM 15592</strain>
    </source>
</reference>
<evidence type="ECO:0000259" key="1">
    <source>
        <dbReference type="PROSITE" id="PS51192"/>
    </source>
</evidence>
<dbReference type="Pfam" id="PF08463">
    <property type="entry name" value="EcoEI_R_C"/>
    <property type="match status" value="1"/>
</dbReference>
<proteinExistence type="predicted"/>
<comment type="caution">
    <text evidence="2">The sequence shown here is derived from an EMBL/GenBank/DDBJ whole genome shotgun (WGS) entry which is preliminary data.</text>
</comment>
<dbReference type="InterPro" id="IPR006935">
    <property type="entry name" value="Helicase/UvrB_N"/>
</dbReference>
<organism evidence="2 3">
    <name type="scientific">Nostocoides veronense</name>
    <dbReference type="NCBI Taxonomy" id="330836"/>
    <lineage>
        <taxon>Bacteria</taxon>
        <taxon>Bacillati</taxon>
        <taxon>Actinomycetota</taxon>
        <taxon>Actinomycetes</taxon>
        <taxon>Micrococcales</taxon>
        <taxon>Intrasporangiaceae</taxon>
        <taxon>Nostocoides</taxon>
    </lineage>
</organism>
<dbReference type="InterPro" id="IPR013670">
    <property type="entry name" value="EcoEI_R_C_dom"/>
</dbReference>
<dbReference type="Gene3D" id="3.90.1570.30">
    <property type="match status" value="1"/>
</dbReference>
<sequence>MNTGNGDPKLAAEQRARVLIDRQLADAGWSVQDKKDLNLFANDGVACREAVMKTGHGRADYLLYVDKKVVGVIEAKPEGTTLSGVEWQSAMYANGLPADAQLRSITVDGRLPFVFEASGSETHFTNGYDPSPRARRIFNFPKPATLAKLVRDAEADPDTPTWRAKVRHLPTLDEAPLRPAQITAIKGIEQSLADQQFDRSLVQMATGAGKTFTAATTAYRLLRHGGFRRILFLVDRNNLAEQTIAEFQNYRTPGDGRRFTEIYNVDKLTSAGMLGSSDVVVSTIQRVHSVLRGNDVTEGDDPGLDDYVPDAPVTVSYSTDLPPEAFDLVIVDEAHRSIYGVWRGVLEYFDAHVIGLTATPGKQTFAFFRQNLVSEYTYPQSVADRVNVDFDLYRIRTEISDRGSTIDAGTIVPKIDRRTRKQRLEAIEEDLEYTERQLDRAVTAKSQIRLVLETFRDKLFTEIFPGRSTVPKTLIFAKDDAHAEEIVTTVREVFGKGNDFAAKITYAAKDPKGHLQAFRTSPTLRVAVTVDMIATGTDVKPLECVLFMRDVRSAQYFEQMKGRGARTIAPADFQSVTPDATAKTRFVIVDAVGVTEHEFVDPPLNRDKAVPLKKLLDKAANLTITEDETATLGSRLAKLELELTPEERTELDEVAGGSVRDIVRLLVDAVDPDTQAKAIEGATDPNQARRDLLERAVTPLASNPDLRTRILELRATHDRIVDEVSVDVLLDAHGVVDPNRAKSVVESWAEYLTEHRDEITAIQVITEAKVHRIAFADIQELADRISRPPHNWTPDIIWAAYEAVDIGKVKHSDRHTLTDLVSLLRYTVGLDNELVPYAAKVQERYAAWLAQQAQAGSDFSPLERWWLDRMVDVIASSAGITAEDLDRAPFTDRGGVDGALRDLGDRAGDLLDALNAELTA</sequence>
<name>A0ABP4Y9Q9_9MICO</name>
<dbReference type="PROSITE" id="PS51192">
    <property type="entry name" value="HELICASE_ATP_BIND_1"/>
    <property type="match status" value="1"/>
</dbReference>
<accession>A0ABP4Y9Q9</accession>
<dbReference type="InterPro" id="IPR014001">
    <property type="entry name" value="Helicase_ATP-bd"/>
</dbReference>
<dbReference type="Gene3D" id="3.40.50.300">
    <property type="entry name" value="P-loop containing nucleotide triphosphate hydrolases"/>
    <property type="match status" value="2"/>
</dbReference>
<feature type="domain" description="Helicase ATP-binding" evidence="1">
    <location>
        <begin position="191"/>
        <end position="378"/>
    </location>
</feature>
<dbReference type="PANTHER" id="PTHR47396">
    <property type="entry name" value="TYPE I RESTRICTION ENZYME ECOKI R PROTEIN"/>
    <property type="match status" value="1"/>
</dbReference>
<dbReference type="EMBL" id="BAAAPO010000046">
    <property type="protein sequence ID" value="GAA1804844.1"/>
    <property type="molecule type" value="Genomic_DNA"/>
</dbReference>
<dbReference type="Pfam" id="PF04851">
    <property type="entry name" value="ResIII"/>
    <property type="match status" value="1"/>
</dbReference>
<dbReference type="CDD" id="cd18032">
    <property type="entry name" value="DEXHc_RE_I_III_res"/>
    <property type="match status" value="1"/>
</dbReference>
<dbReference type="InterPro" id="IPR050742">
    <property type="entry name" value="Helicase_Restrict-Modif_Enz"/>
</dbReference>
<dbReference type="InterPro" id="IPR027417">
    <property type="entry name" value="P-loop_NTPase"/>
</dbReference>
<dbReference type="SMART" id="SM00487">
    <property type="entry name" value="DEXDc"/>
    <property type="match status" value="1"/>
</dbReference>